<sequence>MIDKSASIIPGVSLGGIHLGTSLSDLGDDVRLISKHYGIYFYEIGSCISISVDCISGLILKISAHRGYKGLLYGQYALGMSINPLLDNCEWKFDDVFWDGVMVPVNGDKVYISSLEDPDFEELCDSEIEEITVFL</sequence>
<protein>
    <submittedName>
        <fullName evidence="1">Uncharacterized protein</fullName>
    </submittedName>
</protein>
<organism evidence="1 2">
    <name type="scientific">Candidatus Thiothrix phosphatis</name>
    <dbReference type="NCBI Taxonomy" id="3112415"/>
    <lineage>
        <taxon>Bacteria</taxon>
        <taxon>Pseudomonadati</taxon>
        <taxon>Pseudomonadota</taxon>
        <taxon>Gammaproteobacteria</taxon>
        <taxon>Thiotrichales</taxon>
        <taxon>Thiotrichaceae</taxon>
        <taxon>Thiothrix</taxon>
    </lineage>
</organism>
<dbReference type="RefSeq" id="WP_324696235.1">
    <property type="nucleotide sequence ID" value="NZ_JAYMYJ010000122.1"/>
</dbReference>
<accession>A0ABU6CZ57</accession>
<keyword evidence="2" id="KW-1185">Reference proteome</keyword>
<evidence type="ECO:0000313" key="1">
    <source>
        <dbReference type="EMBL" id="MEB4592123.1"/>
    </source>
</evidence>
<evidence type="ECO:0000313" key="2">
    <source>
        <dbReference type="Proteomes" id="UP001308005"/>
    </source>
</evidence>
<dbReference type="EMBL" id="JAYMYJ010000122">
    <property type="protein sequence ID" value="MEB4592123.1"/>
    <property type="molecule type" value="Genomic_DNA"/>
</dbReference>
<proteinExistence type="predicted"/>
<name>A0ABU6CZ57_9GAMM</name>
<comment type="caution">
    <text evidence="1">The sequence shown here is derived from an EMBL/GenBank/DDBJ whole genome shotgun (WGS) entry which is preliminary data.</text>
</comment>
<reference evidence="2" key="1">
    <citation type="submission" date="2023-07" db="EMBL/GenBank/DDBJ databases">
        <title>The carbon used by Thiothrix.</title>
        <authorList>
            <person name="Chen L."/>
        </authorList>
    </citation>
    <scope>NUCLEOTIDE SEQUENCE [LARGE SCALE GENOMIC DNA]</scope>
</reference>
<gene>
    <name evidence="1" type="ORF">VSS37_14120</name>
</gene>
<dbReference type="Proteomes" id="UP001308005">
    <property type="component" value="Unassembled WGS sequence"/>
</dbReference>